<accession>A0A7K5BE95</accession>
<dbReference type="EMBL" id="VYZD01001300">
    <property type="protein sequence ID" value="NWR93917.1"/>
    <property type="molecule type" value="Genomic_DNA"/>
</dbReference>
<sequence>MVKFYSCFPMSLDGNQLCINLVPQYKTVKDEEAIFTALIKDSDPQVDTESIHNQFVHLGNLPNDGYRELEVVCVGLRFGKVDHYVVLKNKNKAILQLDTPKSAHSMYSFLQQYPYSMGEHTLTCSLSPRGEPAQVRAL</sequence>
<dbReference type="PANTHER" id="PTHR15592">
    <property type="entry name" value="MATRIN 3/NUCLEAR PROTEIN 220-RELATED"/>
    <property type="match status" value="1"/>
</dbReference>
<dbReference type="Gene3D" id="3.30.70.330">
    <property type="match status" value="1"/>
</dbReference>
<keyword evidence="2" id="KW-1185">Reference proteome</keyword>
<dbReference type="GO" id="GO:0003676">
    <property type="term" value="F:nucleic acid binding"/>
    <property type="evidence" value="ECO:0007669"/>
    <property type="project" value="InterPro"/>
</dbReference>
<reference evidence="1 2" key="1">
    <citation type="submission" date="2019-09" db="EMBL/GenBank/DDBJ databases">
        <title>Bird 10,000 Genomes (B10K) Project - Family phase.</title>
        <authorList>
            <person name="Zhang G."/>
        </authorList>
    </citation>
    <scope>NUCLEOTIDE SEQUENCE [LARGE SCALE GENOMIC DNA]</scope>
    <source>
        <strain evidence="1">B10K-DU-003-06</strain>
    </source>
</reference>
<protein>
    <submittedName>
        <fullName evidence="1">ZN638 protein</fullName>
    </submittedName>
</protein>
<dbReference type="AlphaFoldDB" id="A0A7K5BE95"/>
<gene>
    <name evidence="1" type="primary">Znf638_1</name>
    <name evidence="1" type="ORF">FURFIG_R15210</name>
</gene>
<evidence type="ECO:0000313" key="1">
    <source>
        <dbReference type="EMBL" id="NWR93917.1"/>
    </source>
</evidence>
<feature type="non-terminal residue" evidence="1">
    <location>
        <position position="1"/>
    </location>
</feature>
<proteinExistence type="predicted"/>
<dbReference type="Proteomes" id="UP000529852">
    <property type="component" value="Unassembled WGS sequence"/>
</dbReference>
<organism evidence="1 2">
    <name type="scientific">Furnarius figulus</name>
    <dbReference type="NCBI Taxonomy" id="463165"/>
    <lineage>
        <taxon>Eukaryota</taxon>
        <taxon>Metazoa</taxon>
        <taxon>Chordata</taxon>
        <taxon>Craniata</taxon>
        <taxon>Vertebrata</taxon>
        <taxon>Euteleostomi</taxon>
        <taxon>Archelosauria</taxon>
        <taxon>Archosauria</taxon>
        <taxon>Dinosauria</taxon>
        <taxon>Saurischia</taxon>
        <taxon>Theropoda</taxon>
        <taxon>Coelurosauria</taxon>
        <taxon>Aves</taxon>
        <taxon>Neognathae</taxon>
        <taxon>Neoaves</taxon>
        <taxon>Telluraves</taxon>
        <taxon>Australaves</taxon>
        <taxon>Passeriformes</taxon>
        <taxon>Furnariidae</taxon>
        <taxon>Furnarius</taxon>
    </lineage>
</organism>
<name>A0A7K5BE95_9FURN</name>
<dbReference type="InterPro" id="IPR012677">
    <property type="entry name" value="Nucleotide-bd_a/b_plait_sf"/>
</dbReference>
<dbReference type="InterPro" id="IPR035979">
    <property type="entry name" value="RBD_domain_sf"/>
</dbReference>
<dbReference type="SUPFAM" id="SSF54928">
    <property type="entry name" value="RNA-binding domain, RBD"/>
    <property type="match status" value="1"/>
</dbReference>
<comment type="caution">
    <text evidence="1">The sequence shown here is derived from an EMBL/GenBank/DDBJ whole genome shotgun (WGS) entry which is preliminary data.</text>
</comment>
<evidence type="ECO:0000313" key="2">
    <source>
        <dbReference type="Proteomes" id="UP000529852"/>
    </source>
</evidence>
<feature type="non-terminal residue" evidence="1">
    <location>
        <position position="138"/>
    </location>
</feature>